<comment type="caution">
    <text evidence="2">The sequence shown here is derived from an EMBL/GenBank/DDBJ whole genome shotgun (WGS) entry which is preliminary data.</text>
</comment>
<gene>
    <name evidence="2" type="ORF">H6P81_019625</name>
</gene>
<dbReference type="AlphaFoldDB" id="A0AAV7DS61"/>
<dbReference type="Proteomes" id="UP000825729">
    <property type="component" value="Unassembled WGS sequence"/>
</dbReference>
<organism evidence="2 3">
    <name type="scientific">Aristolochia fimbriata</name>
    <name type="common">White veined hardy Dutchman's pipe vine</name>
    <dbReference type="NCBI Taxonomy" id="158543"/>
    <lineage>
        <taxon>Eukaryota</taxon>
        <taxon>Viridiplantae</taxon>
        <taxon>Streptophyta</taxon>
        <taxon>Embryophyta</taxon>
        <taxon>Tracheophyta</taxon>
        <taxon>Spermatophyta</taxon>
        <taxon>Magnoliopsida</taxon>
        <taxon>Magnoliidae</taxon>
        <taxon>Piperales</taxon>
        <taxon>Aristolochiaceae</taxon>
        <taxon>Aristolochia</taxon>
    </lineage>
</organism>
<reference evidence="2 3" key="1">
    <citation type="submission" date="2021-07" db="EMBL/GenBank/DDBJ databases">
        <title>The Aristolochia fimbriata genome: insights into angiosperm evolution, floral development and chemical biosynthesis.</title>
        <authorList>
            <person name="Jiao Y."/>
        </authorList>
    </citation>
    <scope>NUCLEOTIDE SEQUENCE [LARGE SCALE GENOMIC DNA]</scope>
    <source>
        <strain evidence="2">IBCAS-2021</strain>
        <tissue evidence="2">Leaf</tissue>
    </source>
</reference>
<evidence type="ECO:0000256" key="1">
    <source>
        <dbReference type="SAM" id="MobiDB-lite"/>
    </source>
</evidence>
<dbReference type="EMBL" id="JAINDJ010000008">
    <property type="protein sequence ID" value="KAG9439460.1"/>
    <property type="molecule type" value="Genomic_DNA"/>
</dbReference>
<evidence type="ECO:0000313" key="3">
    <source>
        <dbReference type="Proteomes" id="UP000825729"/>
    </source>
</evidence>
<sequence length="65" mass="7171">MKPMLRSGTDCKAAMKRAGPASGDRDKNKPIMSKMSSCKDLKAGSPWARHKRTTTTTTMLKMIND</sequence>
<protein>
    <submittedName>
        <fullName evidence="2">Uncharacterized protein</fullName>
    </submittedName>
</protein>
<evidence type="ECO:0000313" key="2">
    <source>
        <dbReference type="EMBL" id="KAG9439460.1"/>
    </source>
</evidence>
<proteinExistence type="predicted"/>
<feature type="region of interest" description="Disordered" evidence="1">
    <location>
        <begin position="1"/>
        <end position="57"/>
    </location>
</feature>
<accession>A0AAV7DS61</accession>
<name>A0AAV7DS61_ARIFI</name>
<keyword evidence="3" id="KW-1185">Reference proteome</keyword>